<proteinExistence type="predicted"/>
<organism evidence="2 3">
    <name type="scientific">Pelodictyon phaeoclathratiforme (strain DSM 5477 / BU-1)</name>
    <dbReference type="NCBI Taxonomy" id="324925"/>
    <lineage>
        <taxon>Bacteria</taxon>
        <taxon>Pseudomonadati</taxon>
        <taxon>Chlorobiota</taxon>
        <taxon>Chlorobiia</taxon>
        <taxon>Chlorobiales</taxon>
        <taxon>Chlorobiaceae</taxon>
        <taxon>Chlorobium/Pelodictyon group</taxon>
        <taxon>Pelodictyon</taxon>
    </lineage>
</organism>
<dbReference type="AlphaFoldDB" id="B4SET8"/>
<dbReference type="GO" id="GO:0006313">
    <property type="term" value="P:DNA transposition"/>
    <property type="evidence" value="ECO:0007669"/>
    <property type="project" value="InterPro"/>
</dbReference>
<keyword evidence="3" id="KW-1185">Reference proteome</keyword>
<name>B4SET8_PELPB</name>
<dbReference type="InterPro" id="IPR002686">
    <property type="entry name" value="Transposase_17"/>
</dbReference>
<evidence type="ECO:0000259" key="1">
    <source>
        <dbReference type="SMART" id="SM01321"/>
    </source>
</evidence>
<dbReference type="GO" id="GO:0004803">
    <property type="term" value="F:transposase activity"/>
    <property type="evidence" value="ECO:0007669"/>
    <property type="project" value="InterPro"/>
</dbReference>
<dbReference type="KEGG" id="pph:Ppha_2426"/>
<dbReference type="HOGENOM" id="CLU_101329_0_0_10"/>
<sequence length="249" mass="28388">MPCPHDAGHTVCWGHAAPGWWWYCETCEGTACRALAMRDTQCVGVMQIGRTRITNGESNKWGGIMQDHHRHSIRLQQYDYGQSGFYFITICTHNRFCLFGAIEHDVMRLTVQGEIAAACWSAIPDHFSHIELDEWIVMPNHVHGILRVGDNDDATRRVTACRDPAMATTTTAFEQFGVPVSGSIPTVIRSFKSAVTKGINDLSQTSAKGVVWQRNYWEHLIRDEPTLQRIREYIRNNPLHWEIDQLYSS</sequence>
<dbReference type="PANTHER" id="PTHR36966">
    <property type="entry name" value="REP-ASSOCIATED TYROSINE TRANSPOSASE"/>
    <property type="match status" value="1"/>
</dbReference>
<feature type="domain" description="Transposase IS200-like" evidence="1">
    <location>
        <begin position="81"/>
        <end position="237"/>
    </location>
</feature>
<dbReference type="eggNOG" id="COG1943">
    <property type="taxonomic scope" value="Bacteria"/>
</dbReference>
<reference evidence="2 3" key="1">
    <citation type="submission" date="2008-06" db="EMBL/GenBank/DDBJ databases">
        <title>Complete sequence of Pelodictyon phaeoclathratiforme BU-1.</title>
        <authorList>
            <consortium name="US DOE Joint Genome Institute"/>
            <person name="Lucas S."/>
            <person name="Copeland A."/>
            <person name="Lapidus A."/>
            <person name="Glavina del Rio T."/>
            <person name="Dalin E."/>
            <person name="Tice H."/>
            <person name="Bruce D."/>
            <person name="Goodwin L."/>
            <person name="Pitluck S."/>
            <person name="Schmutz J."/>
            <person name="Larimer F."/>
            <person name="Land M."/>
            <person name="Hauser L."/>
            <person name="Kyrpides N."/>
            <person name="Mikhailova N."/>
            <person name="Liu Z."/>
            <person name="Li T."/>
            <person name="Zhao F."/>
            <person name="Overmann J."/>
            <person name="Bryant D.A."/>
            <person name="Richardson P."/>
        </authorList>
    </citation>
    <scope>NUCLEOTIDE SEQUENCE [LARGE SCALE GENOMIC DNA]</scope>
    <source>
        <strain evidence="3">DSM 5477 / BU-1</strain>
    </source>
</reference>
<dbReference type="EMBL" id="CP001110">
    <property type="protein sequence ID" value="ACF44614.1"/>
    <property type="molecule type" value="Genomic_DNA"/>
</dbReference>
<protein>
    <recommendedName>
        <fullName evidence="1">Transposase IS200-like domain-containing protein</fullName>
    </recommendedName>
</protein>
<gene>
    <name evidence="2" type="ordered locus">Ppha_2426</name>
</gene>
<evidence type="ECO:0000313" key="3">
    <source>
        <dbReference type="Proteomes" id="UP000002724"/>
    </source>
</evidence>
<dbReference type="Gene3D" id="3.30.70.1290">
    <property type="entry name" value="Transposase IS200-like"/>
    <property type="match status" value="1"/>
</dbReference>
<dbReference type="PANTHER" id="PTHR36966:SF1">
    <property type="entry name" value="REP-ASSOCIATED TYROSINE TRANSPOSASE"/>
    <property type="match status" value="1"/>
</dbReference>
<dbReference type="InterPro" id="IPR052715">
    <property type="entry name" value="RAYT_transposase"/>
</dbReference>
<evidence type="ECO:0000313" key="2">
    <source>
        <dbReference type="EMBL" id="ACF44614.1"/>
    </source>
</evidence>
<accession>B4SET8</accession>
<dbReference type="Proteomes" id="UP000002724">
    <property type="component" value="Chromosome"/>
</dbReference>
<dbReference type="SMART" id="SM01321">
    <property type="entry name" value="Y1_Tnp"/>
    <property type="match status" value="1"/>
</dbReference>
<dbReference type="GO" id="GO:0043565">
    <property type="term" value="F:sequence-specific DNA binding"/>
    <property type="evidence" value="ECO:0007669"/>
    <property type="project" value="TreeGrafter"/>
</dbReference>
<dbReference type="SUPFAM" id="SSF143422">
    <property type="entry name" value="Transposase IS200-like"/>
    <property type="match status" value="1"/>
</dbReference>
<dbReference type="InterPro" id="IPR036515">
    <property type="entry name" value="Transposase_17_sf"/>
</dbReference>